<dbReference type="Proteomes" id="UP000031668">
    <property type="component" value="Unassembled WGS sequence"/>
</dbReference>
<evidence type="ECO:0000313" key="6">
    <source>
        <dbReference type="Proteomes" id="UP000031668"/>
    </source>
</evidence>
<accession>A0A0C2JDW6</accession>
<dbReference type="PANTHER" id="PTHR16088:SF3">
    <property type="entry name" value="GON-4-LIKE PROTEIN"/>
    <property type="match status" value="1"/>
</dbReference>
<evidence type="ECO:0000256" key="2">
    <source>
        <dbReference type="ARBA" id="ARBA00023163"/>
    </source>
</evidence>
<dbReference type="InterPro" id="IPR009057">
    <property type="entry name" value="Homeodomain-like_sf"/>
</dbReference>
<comment type="caution">
    <text evidence="5">The sequence shown here is derived from an EMBL/GenBank/DDBJ whole genome shotgun (WGS) entry which is preliminary data.</text>
</comment>
<organism evidence="5 6">
    <name type="scientific">Thelohanellus kitauei</name>
    <name type="common">Myxosporean</name>
    <dbReference type="NCBI Taxonomy" id="669202"/>
    <lineage>
        <taxon>Eukaryota</taxon>
        <taxon>Metazoa</taxon>
        <taxon>Cnidaria</taxon>
        <taxon>Myxozoa</taxon>
        <taxon>Myxosporea</taxon>
        <taxon>Bivalvulida</taxon>
        <taxon>Platysporina</taxon>
        <taxon>Myxobolidae</taxon>
        <taxon>Thelohanellus</taxon>
    </lineage>
</organism>
<dbReference type="GO" id="GO:0006355">
    <property type="term" value="P:regulation of DNA-templated transcription"/>
    <property type="evidence" value="ECO:0007669"/>
    <property type="project" value="TreeGrafter"/>
</dbReference>
<evidence type="ECO:0000256" key="4">
    <source>
        <dbReference type="SAM" id="MobiDB-lite"/>
    </source>
</evidence>
<protein>
    <submittedName>
        <fullName evidence="5">Uncharacterized protein</fullName>
    </submittedName>
</protein>
<evidence type="ECO:0000256" key="3">
    <source>
        <dbReference type="ARBA" id="ARBA00023242"/>
    </source>
</evidence>
<name>A0A0C2JDW6_THEKT</name>
<dbReference type="EMBL" id="JWZT01003198">
    <property type="protein sequence ID" value="KII67413.1"/>
    <property type="molecule type" value="Genomic_DNA"/>
</dbReference>
<dbReference type="AlphaFoldDB" id="A0A0C2JDW6"/>
<sequence length="702" mass="81479">MNQNTEQVYKDNWSDVEEIINEELDEQLTEKAKKYNMTARHVKTLIYKICTDKQVAEFTRRIEESDFDANIFHDMDSIRITRKKLKSIAGEPVDFIPFDDQLKQYEKIDKPQKKRLKVGHDKRGKRKTKPNPADDVLPQVTYFGDQKQLPTFPSPSNVVVHTGSGTDQSRLTNAGSFPTLNRGSITHTEAFKGNHLNTVDALGAFNSEEQTDKDPDDELWLEWLAEFKNPQKTDGDHNDETDEDFKFTYDELDKEDDEEFRTDRAVNVSNREIRLLFDELEKDEIGLCVTKNRVDAKTADDLPAITQEERQIIAAQLQQHIQLLVQLYMICTHHNLSGSRQALYFIKEIFEHTPNISSNTSENENIVSIFTHTNINEAMKVVELWEHLLTDVVSPVVFGESPANNLTPNSNIFLGSFLQIDCWMNFKHPILAVKMMSFILTQPFFSYFPNLLPSHGLYFSDQTGLCTDIDEGLIILENDFNNYRVRFSKAETYLLIMGYFQYGEDFIRIYKNMLPTREANRLKGRFRWLLQNPQKMDFEIKMILMRGYVDFESIKLPLVSDTPRNVLMAQKEPLLFDKESGDFEPYWCELVRDKKHWLMHSINFDFITDQTARTKLQTEALHALNTGKSVLIPQHLILKRNSEFDTNITYDAETGQAKQSLVSLKCPNPHPLYNLSSAFNTLEEAYKKMPFFYSSEMKMDVG</sequence>
<keyword evidence="1" id="KW-0805">Transcription regulation</keyword>
<dbReference type="PANTHER" id="PTHR16088">
    <property type="entry name" value="YY1 ASSOCIATED PROTEIN-RELATED"/>
    <property type="match status" value="1"/>
</dbReference>
<evidence type="ECO:0000313" key="5">
    <source>
        <dbReference type="EMBL" id="KII67413.1"/>
    </source>
</evidence>
<dbReference type="GO" id="GO:0005634">
    <property type="term" value="C:nucleus"/>
    <property type="evidence" value="ECO:0007669"/>
    <property type="project" value="TreeGrafter"/>
</dbReference>
<reference evidence="5 6" key="1">
    <citation type="journal article" date="2014" name="Genome Biol. Evol.">
        <title>The genome of the myxosporean Thelohanellus kitauei shows adaptations to nutrient acquisition within its fish host.</title>
        <authorList>
            <person name="Yang Y."/>
            <person name="Xiong J."/>
            <person name="Zhou Z."/>
            <person name="Huo F."/>
            <person name="Miao W."/>
            <person name="Ran C."/>
            <person name="Liu Y."/>
            <person name="Zhang J."/>
            <person name="Feng J."/>
            <person name="Wang M."/>
            <person name="Wang M."/>
            <person name="Wang L."/>
            <person name="Yao B."/>
        </authorList>
    </citation>
    <scope>NUCLEOTIDE SEQUENCE [LARGE SCALE GENOMIC DNA]</scope>
    <source>
        <strain evidence="5">Wuqing</strain>
    </source>
</reference>
<dbReference type="SUPFAM" id="SSF46689">
    <property type="entry name" value="Homeodomain-like"/>
    <property type="match status" value="1"/>
</dbReference>
<dbReference type="OrthoDB" id="6257037at2759"/>
<proteinExistence type="predicted"/>
<dbReference type="InterPro" id="IPR052435">
    <property type="entry name" value="YY1-Transcr_Regul"/>
</dbReference>
<keyword evidence="2" id="KW-0804">Transcription</keyword>
<keyword evidence="6" id="KW-1185">Reference proteome</keyword>
<gene>
    <name evidence="5" type="ORF">RF11_08425</name>
</gene>
<feature type="compositionally biased region" description="Basic residues" evidence="4">
    <location>
        <begin position="112"/>
        <end position="129"/>
    </location>
</feature>
<keyword evidence="3" id="KW-0539">Nucleus</keyword>
<evidence type="ECO:0000256" key="1">
    <source>
        <dbReference type="ARBA" id="ARBA00023015"/>
    </source>
</evidence>
<feature type="region of interest" description="Disordered" evidence="4">
    <location>
        <begin position="110"/>
        <end position="138"/>
    </location>
</feature>
<dbReference type="GO" id="GO:0003712">
    <property type="term" value="F:transcription coregulator activity"/>
    <property type="evidence" value="ECO:0007669"/>
    <property type="project" value="TreeGrafter"/>
</dbReference>